<keyword evidence="1" id="KW-1015">Disulfide bond</keyword>
<evidence type="ECO:0000313" key="4">
    <source>
        <dbReference type="Proteomes" id="UP000801492"/>
    </source>
</evidence>
<organism evidence="3 4">
    <name type="scientific">Ignelater luminosus</name>
    <name type="common">Cucubano</name>
    <name type="synonym">Pyrophorus luminosus</name>
    <dbReference type="NCBI Taxonomy" id="2038154"/>
    <lineage>
        <taxon>Eukaryota</taxon>
        <taxon>Metazoa</taxon>
        <taxon>Ecdysozoa</taxon>
        <taxon>Arthropoda</taxon>
        <taxon>Hexapoda</taxon>
        <taxon>Insecta</taxon>
        <taxon>Pterygota</taxon>
        <taxon>Neoptera</taxon>
        <taxon>Endopterygota</taxon>
        <taxon>Coleoptera</taxon>
        <taxon>Polyphaga</taxon>
        <taxon>Elateriformia</taxon>
        <taxon>Elateroidea</taxon>
        <taxon>Elateridae</taxon>
        <taxon>Agrypninae</taxon>
        <taxon>Pyrophorini</taxon>
        <taxon>Ignelater</taxon>
    </lineage>
</organism>
<protein>
    <recommendedName>
        <fullName evidence="2">Peptidase S1 domain-containing protein</fullName>
    </recommendedName>
</protein>
<proteinExistence type="predicted"/>
<dbReference type="EMBL" id="VTPC01008104">
    <property type="protein sequence ID" value="KAF2893274.1"/>
    <property type="molecule type" value="Genomic_DNA"/>
</dbReference>
<dbReference type="Gene3D" id="2.40.10.10">
    <property type="entry name" value="Trypsin-like serine proteases"/>
    <property type="match status" value="1"/>
</dbReference>
<dbReference type="GO" id="GO:0006508">
    <property type="term" value="P:proteolysis"/>
    <property type="evidence" value="ECO:0007669"/>
    <property type="project" value="InterPro"/>
</dbReference>
<feature type="domain" description="Peptidase S1" evidence="2">
    <location>
        <begin position="5"/>
        <end position="130"/>
    </location>
</feature>
<reference evidence="3" key="1">
    <citation type="submission" date="2019-08" db="EMBL/GenBank/DDBJ databases">
        <title>The genome of the North American firefly Photinus pyralis.</title>
        <authorList>
            <consortium name="Photinus pyralis genome working group"/>
            <person name="Fallon T.R."/>
            <person name="Sander Lower S.E."/>
            <person name="Weng J.-K."/>
        </authorList>
    </citation>
    <scope>NUCLEOTIDE SEQUENCE</scope>
    <source>
        <strain evidence="3">TRF0915ILg1</strain>
        <tissue evidence="3">Whole body</tissue>
    </source>
</reference>
<dbReference type="InterPro" id="IPR043504">
    <property type="entry name" value="Peptidase_S1_PA_chymotrypsin"/>
</dbReference>
<name>A0A8K0CTE5_IGNLU</name>
<dbReference type="PANTHER" id="PTHR24252">
    <property type="entry name" value="ACROSIN-RELATED"/>
    <property type="match status" value="1"/>
</dbReference>
<dbReference type="PANTHER" id="PTHR24252:SF7">
    <property type="entry name" value="HYALIN"/>
    <property type="match status" value="1"/>
</dbReference>
<sequence length="130" mass="14952">MKSRIIGGYPVDVKQFPFVAFLLTTDAYGWNFRGGADIVGKYWAITAAHCIKHIPAQIKKGDAFVCGNTSHWKKGFNRHLIVRAYVHEKYNEDNTDYDIALVRVKDPLTAKFEKPIKWANSNYEVQIQEF</sequence>
<dbReference type="OrthoDB" id="6380398at2759"/>
<dbReference type="InterPro" id="IPR009003">
    <property type="entry name" value="Peptidase_S1_PA"/>
</dbReference>
<dbReference type="Proteomes" id="UP000801492">
    <property type="component" value="Unassembled WGS sequence"/>
</dbReference>
<dbReference type="PRINTS" id="PR00722">
    <property type="entry name" value="CHYMOTRYPSIN"/>
</dbReference>
<dbReference type="PROSITE" id="PS50240">
    <property type="entry name" value="TRYPSIN_DOM"/>
    <property type="match status" value="1"/>
</dbReference>
<dbReference type="SUPFAM" id="SSF50494">
    <property type="entry name" value="Trypsin-like serine proteases"/>
    <property type="match status" value="1"/>
</dbReference>
<comment type="caution">
    <text evidence="3">The sequence shown here is derived from an EMBL/GenBank/DDBJ whole genome shotgun (WGS) entry which is preliminary data.</text>
</comment>
<dbReference type="PROSITE" id="PS00134">
    <property type="entry name" value="TRYPSIN_HIS"/>
    <property type="match status" value="1"/>
</dbReference>
<dbReference type="AlphaFoldDB" id="A0A8K0CTE5"/>
<dbReference type="InterPro" id="IPR018114">
    <property type="entry name" value="TRYPSIN_HIS"/>
</dbReference>
<gene>
    <name evidence="3" type="ORF">ILUMI_12902</name>
</gene>
<evidence type="ECO:0000313" key="3">
    <source>
        <dbReference type="EMBL" id="KAF2893274.1"/>
    </source>
</evidence>
<accession>A0A8K0CTE5</accession>
<dbReference type="GO" id="GO:0004252">
    <property type="term" value="F:serine-type endopeptidase activity"/>
    <property type="evidence" value="ECO:0007669"/>
    <property type="project" value="InterPro"/>
</dbReference>
<dbReference type="Pfam" id="PF00089">
    <property type="entry name" value="Trypsin"/>
    <property type="match status" value="1"/>
</dbReference>
<dbReference type="InterPro" id="IPR001254">
    <property type="entry name" value="Trypsin_dom"/>
</dbReference>
<keyword evidence="4" id="KW-1185">Reference proteome</keyword>
<evidence type="ECO:0000259" key="2">
    <source>
        <dbReference type="PROSITE" id="PS50240"/>
    </source>
</evidence>
<dbReference type="InterPro" id="IPR001314">
    <property type="entry name" value="Peptidase_S1A"/>
</dbReference>
<evidence type="ECO:0000256" key="1">
    <source>
        <dbReference type="ARBA" id="ARBA00023157"/>
    </source>
</evidence>